<name>A0A853I063_9GAMM</name>
<evidence type="ECO:0000256" key="7">
    <source>
        <dbReference type="ARBA" id="ARBA00022692"/>
    </source>
</evidence>
<evidence type="ECO:0000256" key="3">
    <source>
        <dbReference type="ARBA" id="ARBA00005745"/>
    </source>
</evidence>
<dbReference type="PANTHER" id="PTHR30012:SF0">
    <property type="entry name" value="TYPE II SECRETION SYSTEM PROTEIN F-RELATED"/>
    <property type="match status" value="1"/>
</dbReference>
<dbReference type="NCBIfam" id="TIGR02120">
    <property type="entry name" value="GspF"/>
    <property type="match status" value="1"/>
</dbReference>
<dbReference type="Proteomes" id="UP000569732">
    <property type="component" value="Unassembled WGS sequence"/>
</dbReference>
<evidence type="ECO:0000256" key="10">
    <source>
        <dbReference type="ARBA" id="ARBA00022927"/>
    </source>
</evidence>
<keyword evidence="4 14" id="KW-0813">Transport</keyword>
<evidence type="ECO:0000256" key="14">
    <source>
        <dbReference type="RuleBase" id="RU003923"/>
    </source>
</evidence>
<evidence type="ECO:0000256" key="1">
    <source>
        <dbReference type="ARBA" id="ARBA00002684"/>
    </source>
</evidence>
<keyword evidence="7 14" id="KW-0812">Transmembrane</keyword>
<dbReference type="InterPro" id="IPR003004">
    <property type="entry name" value="GspF/PilC"/>
</dbReference>
<dbReference type="Pfam" id="PF00482">
    <property type="entry name" value="T2SSF"/>
    <property type="match status" value="2"/>
</dbReference>
<keyword evidence="11 15" id="KW-1133">Transmembrane helix</keyword>
<evidence type="ECO:0000313" key="17">
    <source>
        <dbReference type="EMBL" id="NYZ64762.1"/>
    </source>
</evidence>
<protein>
    <recommendedName>
        <fullName evidence="13">General secretion pathway protein F</fullName>
    </recommendedName>
</protein>
<evidence type="ECO:0000256" key="6">
    <source>
        <dbReference type="ARBA" id="ARBA00022519"/>
    </source>
</evidence>
<dbReference type="GO" id="GO:0015628">
    <property type="term" value="P:protein secretion by the type II secretion system"/>
    <property type="evidence" value="ECO:0007669"/>
    <property type="project" value="InterPro"/>
</dbReference>
<keyword evidence="18" id="KW-1185">Reference proteome</keyword>
<evidence type="ECO:0000313" key="18">
    <source>
        <dbReference type="Proteomes" id="UP000569732"/>
    </source>
</evidence>
<dbReference type="EMBL" id="JACCKB010000002">
    <property type="protein sequence ID" value="NYZ64762.1"/>
    <property type="molecule type" value="Genomic_DNA"/>
</dbReference>
<feature type="transmembrane region" description="Helical" evidence="15">
    <location>
        <begin position="172"/>
        <end position="195"/>
    </location>
</feature>
<dbReference type="InterPro" id="IPR018076">
    <property type="entry name" value="T2SS_GspF_dom"/>
</dbReference>
<dbReference type="GO" id="GO:0015627">
    <property type="term" value="C:type II protein secretion system complex"/>
    <property type="evidence" value="ECO:0007669"/>
    <property type="project" value="InterPro"/>
</dbReference>
<dbReference type="InterPro" id="IPR042094">
    <property type="entry name" value="T2SS_GspF_sf"/>
</dbReference>
<dbReference type="AlphaFoldDB" id="A0A853I063"/>
<keyword evidence="10" id="KW-0653">Protein transport</keyword>
<comment type="caution">
    <text evidence="17">The sequence shown here is derived from an EMBL/GenBank/DDBJ whole genome shotgun (WGS) entry which is preliminary data.</text>
</comment>
<dbReference type="PRINTS" id="PR00812">
    <property type="entry name" value="BCTERIALGSPF"/>
</dbReference>
<keyword evidence="12 15" id="KW-0472">Membrane</keyword>
<evidence type="ECO:0000256" key="12">
    <source>
        <dbReference type="ARBA" id="ARBA00023136"/>
    </source>
</evidence>
<feature type="domain" description="Type II secretion system protein GspF" evidence="16">
    <location>
        <begin position="276"/>
        <end position="398"/>
    </location>
</feature>
<dbReference type="InterPro" id="IPR011850">
    <property type="entry name" value="T2SS_GspF"/>
</dbReference>
<evidence type="ECO:0000256" key="11">
    <source>
        <dbReference type="ARBA" id="ARBA00022989"/>
    </source>
</evidence>
<reference evidence="17 18" key="1">
    <citation type="submission" date="2020-07" db="EMBL/GenBank/DDBJ databases">
        <title>Endozoicomonas sp. nov., isolated from sediment.</title>
        <authorList>
            <person name="Gu T."/>
        </authorList>
    </citation>
    <scope>NUCLEOTIDE SEQUENCE [LARGE SCALE GENOMIC DNA]</scope>
    <source>
        <strain evidence="17 18">SM1973</strain>
    </source>
</reference>
<dbReference type="PROSITE" id="PS00874">
    <property type="entry name" value="T2SP_F"/>
    <property type="match status" value="1"/>
</dbReference>
<dbReference type="GO" id="GO:0046872">
    <property type="term" value="F:metal ion binding"/>
    <property type="evidence" value="ECO:0007669"/>
    <property type="project" value="UniProtKB-KW"/>
</dbReference>
<evidence type="ECO:0000256" key="15">
    <source>
        <dbReference type="SAM" id="Phobius"/>
    </source>
</evidence>
<keyword evidence="6" id="KW-0997">Cell inner membrane</keyword>
<comment type="similarity">
    <text evidence="3 14">Belongs to the GSP F family.</text>
</comment>
<dbReference type="RefSeq" id="WP_180566794.1">
    <property type="nucleotide sequence ID" value="NZ_JACCKB010000002.1"/>
</dbReference>
<comment type="subcellular location">
    <subcellularLocation>
        <location evidence="2 14">Cell inner membrane</location>
        <topology evidence="2 14">Multi-pass membrane protein</topology>
    </subcellularLocation>
</comment>
<dbReference type="FunFam" id="1.20.81.30:FF:000001">
    <property type="entry name" value="Type II secretion system protein F"/>
    <property type="match status" value="2"/>
</dbReference>
<dbReference type="PANTHER" id="PTHR30012">
    <property type="entry name" value="GENERAL SECRETION PATHWAY PROTEIN"/>
    <property type="match status" value="1"/>
</dbReference>
<evidence type="ECO:0000259" key="16">
    <source>
        <dbReference type="Pfam" id="PF00482"/>
    </source>
</evidence>
<sequence length="407" mass="44325">MAAFEYIALTQAGKEQKGVIEGDSIKQVRQLLRDKQLAPMQVTPAKGKSQAGSGGGFSVQRSHRISVHELALFTRQLATLIQAGMPLEECLRAVGEQSGKNKIKSMVMSVRAKVLEGYTLADSLAEYPNVFPKLYRATVSAGEHAGHLNLVLTRLADYTEARHKSRQKIKMALMYPIILLTASLLIVGFLLGYVVPDIVKVFINSNQELPMLTQVIIAASDGVKASWHIIILSVIILVVGVKQGMKFDGFRYKVHRFNLMLPLMGNLTKNTETARFISTLSILSKSGVPLVDGLRIAVEVVSNEVLKAKVSNTAQVVSEGASLRAALEQTGIFAPMVVHMVASGESSGELDEMLARAAENQEQELEGFVTMLVGLFEPFMLLFMGAVVLVIVLAVLLPILNLNQLVM</sequence>
<keyword evidence="9" id="KW-0106">Calcium</keyword>
<dbReference type="GO" id="GO:0005886">
    <property type="term" value="C:plasma membrane"/>
    <property type="evidence" value="ECO:0007669"/>
    <property type="project" value="UniProtKB-SubCell"/>
</dbReference>
<dbReference type="InterPro" id="IPR001992">
    <property type="entry name" value="T2SS_GspF/T4SS_PilC_CS"/>
</dbReference>
<evidence type="ECO:0000256" key="9">
    <source>
        <dbReference type="ARBA" id="ARBA00022837"/>
    </source>
</evidence>
<evidence type="ECO:0000256" key="2">
    <source>
        <dbReference type="ARBA" id="ARBA00004429"/>
    </source>
</evidence>
<gene>
    <name evidence="17" type="primary">gspF</name>
    <name evidence="17" type="ORF">H0A36_02005</name>
</gene>
<accession>A0A853I063</accession>
<dbReference type="Gene3D" id="1.20.81.30">
    <property type="entry name" value="Type II secretion system (T2SS), domain F"/>
    <property type="match status" value="2"/>
</dbReference>
<evidence type="ECO:0000256" key="8">
    <source>
        <dbReference type="ARBA" id="ARBA00022723"/>
    </source>
</evidence>
<feature type="domain" description="Type II secretion system protein GspF" evidence="16">
    <location>
        <begin position="73"/>
        <end position="196"/>
    </location>
</feature>
<proteinExistence type="inferred from homology"/>
<keyword evidence="8" id="KW-0479">Metal-binding</keyword>
<feature type="transmembrane region" description="Helical" evidence="15">
    <location>
        <begin position="379"/>
        <end position="400"/>
    </location>
</feature>
<evidence type="ECO:0000256" key="4">
    <source>
        <dbReference type="ARBA" id="ARBA00022448"/>
    </source>
</evidence>
<keyword evidence="5" id="KW-1003">Cell membrane</keyword>
<organism evidence="17 18">
    <name type="scientific">Spartinivicinus marinus</name>
    <dbReference type="NCBI Taxonomy" id="2994442"/>
    <lineage>
        <taxon>Bacteria</taxon>
        <taxon>Pseudomonadati</taxon>
        <taxon>Pseudomonadota</taxon>
        <taxon>Gammaproteobacteria</taxon>
        <taxon>Oceanospirillales</taxon>
        <taxon>Zooshikellaceae</taxon>
        <taxon>Spartinivicinus</taxon>
    </lineage>
</organism>
<feature type="transmembrane region" description="Helical" evidence="15">
    <location>
        <begin position="215"/>
        <end position="241"/>
    </location>
</feature>
<evidence type="ECO:0000256" key="13">
    <source>
        <dbReference type="ARBA" id="ARBA00030750"/>
    </source>
</evidence>
<comment type="function">
    <text evidence="1">Component of the type II secretion system inner membrane complex required for the energy-dependent secretion of extracellular factors such as proteases and toxins from the periplasm.</text>
</comment>
<evidence type="ECO:0000256" key="5">
    <source>
        <dbReference type="ARBA" id="ARBA00022475"/>
    </source>
</evidence>